<evidence type="ECO:0000313" key="2">
    <source>
        <dbReference type="EMBL" id="KAK4301396.1"/>
    </source>
</evidence>
<feature type="compositionally biased region" description="Basic residues" evidence="1">
    <location>
        <begin position="1"/>
        <end position="10"/>
    </location>
</feature>
<gene>
    <name evidence="2" type="ORF">Pmani_026459</name>
</gene>
<accession>A0AAE1P554</accession>
<evidence type="ECO:0000256" key="1">
    <source>
        <dbReference type="SAM" id="MobiDB-lite"/>
    </source>
</evidence>
<protein>
    <submittedName>
        <fullName evidence="2">Uncharacterized protein</fullName>
    </submittedName>
</protein>
<dbReference type="AlphaFoldDB" id="A0AAE1P554"/>
<organism evidence="2 3">
    <name type="scientific">Petrolisthes manimaculis</name>
    <dbReference type="NCBI Taxonomy" id="1843537"/>
    <lineage>
        <taxon>Eukaryota</taxon>
        <taxon>Metazoa</taxon>
        <taxon>Ecdysozoa</taxon>
        <taxon>Arthropoda</taxon>
        <taxon>Crustacea</taxon>
        <taxon>Multicrustacea</taxon>
        <taxon>Malacostraca</taxon>
        <taxon>Eumalacostraca</taxon>
        <taxon>Eucarida</taxon>
        <taxon>Decapoda</taxon>
        <taxon>Pleocyemata</taxon>
        <taxon>Anomura</taxon>
        <taxon>Galatheoidea</taxon>
        <taxon>Porcellanidae</taxon>
        <taxon>Petrolisthes</taxon>
    </lineage>
</organism>
<sequence length="90" mass="10136">MRVKMVRRAGVRSENEGENGEKNRRGRWKGEDGEENRRRRVKGEVRVSSSLYTLTDSRLILMLIAHVNKQLGSKETVTLMVGGVGGGCYE</sequence>
<keyword evidence="3" id="KW-1185">Reference proteome</keyword>
<feature type="region of interest" description="Disordered" evidence="1">
    <location>
        <begin position="1"/>
        <end position="42"/>
    </location>
</feature>
<name>A0AAE1P554_9EUCA</name>
<reference evidence="2" key="1">
    <citation type="submission" date="2023-11" db="EMBL/GenBank/DDBJ databases">
        <title>Genome assemblies of two species of porcelain crab, Petrolisthes cinctipes and Petrolisthes manimaculis (Anomura: Porcellanidae).</title>
        <authorList>
            <person name="Angst P."/>
        </authorList>
    </citation>
    <scope>NUCLEOTIDE SEQUENCE</scope>
    <source>
        <strain evidence="2">PB745_02</strain>
        <tissue evidence="2">Gill</tissue>
    </source>
</reference>
<feature type="compositionally biased region" description="Basic and acidic residues" evidence="1">
    <location>
        <begin position="11"/>
        <end position="42"/>
    </location>
</feature>
<dbReference type="EMBL" id="JAWZYT010002875">
    <property type="protein sequence ID" value="KAK4301396.1"/>
    <property type="molecule type" value="Genomic_DNA"/>
</dbReference>
<comment type="caution">
    <text evidence="2">The sequence shown here is derived from an EMBL/GenBank/DDBJ whole genome shotgun (WGS) entry which is preliminary data.</text>
</comment>
<dbReference type="Proteomes" id="UP001292094">
    <property type="component" value="Unassembled WGS sequence"/>
</dbReference>
<evidence type="ECO:0000313" key="3">
    <source>
        <dbReference type="Proteomes" id="UP001292094"/>
    </source>
</evidence>
<proteinExistence type="predicted"/>